<sequence>MRQTFWKWTILSLTAATVGCQAMHTPHNLPPAQQLRHPGPGVDGPGPGVLTPPPIQTVSAMMPMDPNMGIGAPGAMSTSQILFVKPDGMQVQWDVGGIGYYDSTPRVVPFPVNFPQGGIYRLKLTNIPGNPGAELYPTIEVGPATPRTDAFLAHNAIPVQFTEEDFAQVRSGNFVTKVIYLPDPNYQELALADVETLVSTRLDPGVDPIREADCRGTIMAIIRLGNKDLEMPEDGLQAGGPGFDPNVMAGMGGMPGPMGYPGLPGGPPYSVPYVAGVTTPEYGMPYVGTPIGLPGPAHIPLGGPAGLQKHVMTNHTHMHIPGPTDKVNIHVKQKPGLSYPTPPNKAWIVEENVTHAPAFGQPHADRREYMPSPDAGGYCPPQ</sequence>
<dbReference type="Proteomes" id="UP000239388">
    <property type="component" value="Unassembled WGS sequence"/>
</dbReference>
<feature type="chain" id="PRO_5015659664" evidence="2">
    <location>
        <begin position="23"/>
        <end position="382"/>
    </location>
</feature>
<reference evidence="3 4" key="1">
    <citation type="submission" date="2018-02" db="EMBL/GenBank/DDBJ databases">
        <title>Comparative genomes isolates from brazilian mangrove.</title>
        <authorList>
            <person name="Araujo J.E."/>
            <person name="Taketani R.G."/>
            <person name="Silva M.C.P."/>
            <person name="Loureco M.V."/>
            <person name="Andreote F.D."/>
        </authorList>
    </citation>
    <scope>NUCLEOTIDE SEQUENCE [LARGE SCALE GENOMIC DNA]</scope>
    <source>
        <strain evidence="3 4">NAP PRIS-MGV</strain>
    </source>
</reference>
<dbReference type="AlphaFoldDB" id="A0A2S8FD35"/>
<comment type="caution">
    <text evidence="3">The sequence shown here is derived from an EMBL/GenBank/DDBJ whole genome shotgun (WGS) entry which is preliminary data.</text>
</comment>
<gene>
    <name evidence="3" type="ORF">C5Y98_21150</name>
</gene>
<dbReference type="RefSeq" id="WP_105357265.1">
    <property type="nucleotide sequence ID" value="NZ_PUIB01000021.1"/>
</dbReference>
<feature type="region of interest" description="Disordered" evidence="1">
    <location>
        <begin position="25"/>
        <end position="47"/>
    </location>
</feature>
<evidence type="ECO:0000256" key="2">
    <source>
        <dbReference type="SAM" id="SignalP"/>
    </source>
</evidence>
<dbReference type="PROSITE" id="PS51257">
    <property type="entry name" value="PROKAR_LIPOPROTEIN"/>
    <property type="match status" value="1"/>
</dbReference>
<accession>A0A2S8FD35</accession>
<organism evidence="3 4">
    <name type="scientific">Blastopirellula marina</name>
    <dbReference type="NCBI Taxonomy" id="124"/>
    <lineage>
        <taxon>Bacteria</taxon>
        <taxon>Pseudomonadati</taxon>
        <taxon>Planctomycetota</taxon>
        <taxon>Planctomycetia</taxon>
        <taxon>Pirellulales</taxon>
        <taxon>Pirellulaceae</taxon>
        <taxon>Blastopirellula</taxon>
    </lineage>
</organism>
<proteinExistence type="predicted"/>
<evidence type="ECO:0000313" key="3">
    <source>
        <dbReference type="EMBL" id="PQO30067.1"/>
    </source>
</evidence>
<feature type="region of interest" description="Disordered" evidence="1">
    <location>
        <begin position="361"/>
        <end position="382"/>
    </location>
</feature>
<feature type="signal peptide" evidence="2">
    <location>
        <begin position="1"/>
        <end position="22"/>
    </location>
</feature>
<dbReference type="EMBL" id="PUIB01000021">
    <property type="protein sequence ID" value="PQO30067.1"/>
    <property type="molecule type" value="Genomic_DNA"/>
</dbReference>
<evidence type="ECO:0000256" key="1">
    <source>
        <dbReference type="SAM" id="MobiDB-lite"/>
    </source>
</evidence>
<evidence type="ECO:0000313" key="4">
    <source>
        <dbReference type="Proteomes" id="UP000239388"/>
    </source>
</evidence>
<name>A0A2S8FD35_9BACT</name>
<protein>
    <submittedName>
        <fullName evidence="3">Uncharacterized protein</fullName>
    </submittedName>
</protein>
<keyword evidence="2" id="KW-0732">Signal</keyword>
<dbReference type="OrthoDB" id="276527at2"/>